<evidence type="ECO:0000313" key="1">
    <source>
        <dbReference type="Proteomes" id="UP000813463"/>
    </source>
</evidence>
<gene>
    <name evidence="3" type="primary">LOC130464066</name>
    <name evidence="2" type="synonym">LOC110780677</name>
</gene>
<organism evidence="1 3">
    <name type="scientific">Spinacia oleracea</name>
    <name type="common">Spinach</name>
    <dbReference type="NCBI Taxonomy" id="3562"/>
    <lineage>
        <taxon>Eukaryota</taxon>
        <taxon>Viridiplantae</taxon>
        <taxon>Streptophyta</taxon>
        <taxon>Embryophyta</taxon>
        <taxon>Tracheophyta</taxon>
        <taxon>Spermatophyta</taxon>
        <taxon>Magnoliopsida</taxon>
        <taxon>eudicotyledons</taxon>
        <taxon>Gunneridae</taxon>
        <taxon>Pentapetalae</taxon>
        <taxon>Caryophyllales</taxon>
        <taxon>Chenopodiaceae</taxon>
        <taxon>Chenopodioideae</taxon>
        <taxon>Anserineae</taxon>
        <taxon>Spinacia</taxon>
    </lineage>
</organism>
<dbReference type="PANTHER" id="PTHR36482:SF6">
    <property type="entry name" value="JASMONATE-INDUCED PROTEIN HOMOLOG"/>
    <property type="match status" value="1"/>
</dbReference>
<dbReference type="PANTHER" id="PTHR36482">
    <property type="entry name" value="OSJNBA0024J22.15 PROTEIN"/>
    <property type="match status" value="1"/>
</dbReference>
<keyword evidence="1" id="KW-1185">Reference proteome</keyword>
<dbReference type="InterPro" id="IPR053085">
    <property type="entry name" value="Jasmonate-induced_protein"/>
</dbReference>
<dbReference type="RefSeq" id="XP_056689426.1">
    <property type="nucleotide sequence ID" value="XM_056833448.1"/>
</dbReference>
<reference evidence="1" key="1">
    <citation type="journal article" date="2021" name="Nat. Commun.">
        <title>Genomic analyses provide insights into spinach domestication and the genetic basis of agronomic traits.</title>
        <authorList>
            <person name="Cai X."/>
            <person name="Sun X."/>
            <person name="Xu C."/>
            <person name="Sun H."/>
            <person name="Wang X."/>
            <person name="Ge C."/>
            <person name="Zhang Z."/>
            <person name="Wang Q."/>
            <person name="Fei Z."/>
            <person name="Jiao C."/>
            <person name="Wang Q."/>
        </authorList>
    </citation>
    <scope>NUCLEOTIDE SEQUENCE [LARGE SCALE GENOMIC DNA]</scope>
    <source>
        <strain evidence="1">cv. Varoflay</strain>
    </source>
</reference>
<evidence type="ECO:0000313" key="2">
    <source>
        <dbReference type="RefSeq" id="XP_056689424.1"/>
    </source>
</evidence>
<dbReference type="Proteomes" id="UP000813463">
    <property type="component" value="Chromosome 6"/>
</dbReference>
<reference evidence="2 3" key="2">
    <citation type="submission" date="2025-05" db="UniProtKB">
        <authorList>
            <consortium name="RefSeq"/>
        </authorList>
    </citation>
    <scope>IDENTIFICATION</scope>
    <source>
        <tissue evidence="2 3">Leaf</tissue>
    </source>
</reference>
<evidence type="ECO:0000313" key="3">
    <source>
        <dbReference type="RefSeq" id="XP_056689426.1"/>
    </source>
</evidence>
<protein>
    <submittedName>
        <fullName evidence="2 3">Jasmonate-induced protein homolog</fullName>
    </submittedName>
</protein>
<proteinExistence type="predicted"/>
<name>A0ABM3R1B8_SPIOL</name>
<dbReference type="GeneID" id="130464066"/>
<accession>A0ABM3R1B8</accession>
<sequence>MGDSFVITGEEQASLDELIKETENLSEFEDAVVAENEGLDNSNLPHCKYIVVNGVLENKTPKPLNVYEEKIWAGGMLKQFPDPLERIGYFIANGIQPQGVMEAVVYKGMNSDGVECGWLLAFMDSDQNGGMKVYVDCGPIRKFMNIDWNAVETKLMHSGTTAKHYDTETQTSVVANIIRYSCDGKTCKDKVTAIFYG</sequence>
<dbReference type="RefSeq" id="XP_056689424.1">
    <property type="nucleotide sequence ID" value="XM_056833446.1"/>
</dbReference>